<evidence type="ECO:0000313" key="1">
    <source>
        <dbReference type="Proteomes" id="UP000887579"/>
    </source>
</evidence>
<name>A0AC34FS60_9BILA</name>
<protein>
    <submittedName>
        <fullName evidence="2">Granulins domain-containing protein</fullName>
    </submittedName>
</protein>
<sequence>MHFSVVLFCFVTLLPLAHGLVDCPDDPTNKCPDHTTCCPMGGGKFGCCHVVSAVCCSDHLHCCYVDTICNITAGECTGRFPGKHLPLLQKTPAFVLQASEP</sequence>
<reference evidence="2" key="1">
    <citation type="submission" date="2022-11" db="UniProtKB">
        <authorList>
            <consortium name="WormBaseParasite"/>
        </authorList>
    </citation>
    <scope>IDENTIFICATION</scope>
</reference>
<proteinExistence type="predicted"/>
<accession>A0AC34FS60</accession>
<dbReference type="WBParaSite" id="ES5_v2.g20320.t1">
    <property type="protein sequence ID" value="ES5_v2.g20320.t1"/>
    <property type="gene ID" value="ES5_v2.g20320"/>
</dbReference>
<dbReference type="Proteomes" id="UP000887579">
    <property type="component" value="Unplaced"/>
</dbReference>
<organism evidence="1 2">
    <name type="scientific">Panagrolaimus sp. ES5</name>
    <dbReference type="NCBI Taxonomy" id="591445"/>
    <lineage>
        <taxon>Eukaryota</taxon>
        <taxon>Metazoa</taxon>
        <taxon>Ecdysozoa</taxon>
        <taxon>Nematoda</taxon>
        <taxon>Chromadorea</taxon>
        <taxon>Rhabditida</taxon>
        <taxon>Tylenchina</taxon>
        <taxon>Panagrolaimomorpha</taxon>
        <taxon>Panagrolaimoidea</taxon>
        <taxon>Panagrolaimidae</taxon>
        <taxon>Panagrolaimus</taxon>
    </lineage>
</organism>
<evidence type="ECO:0000313" key="2">
    <source>
        <dbReference type="WBParaSite" id="ES5_v2.g20320.t1"/>
    </source>
</evidence>